<gene>
    <name evidence="1" type="ORF">UXQ13_15830</name>
</gene>
<protein>
    <recommendedName>
        <fullName evidence="3">NAD kinase</fullName>
    </recommendedName>
</protein>
<proteinExistence type="predicted"/>
<accession>A0ABU8E8L0</accession>
<name>A0ABU8E8L0_9ACTN</name>
<dbReference type="RefSeq" id="WP_336392530.1">
    <property type="nucleotide sequence ID" value="NZ_JBAPLV010000017.1"/>
</dbReference>
<comment type="caution">
    <text evidence="1">The sequence shown here is derived from an EMBL/GenBank/DDBJ whole genome shotgun (WGS) entry which is preliminary data.</text>
</comment>
<evidence type="ECO:0000313" key="1">
    <source>
        <dbReference type="EMBL" id="MEI4279939.1"/>
    </source>
</evidence>
<reference evidence="1 2" key="1">
    <citation type="submission" date="2024-03" db="EMBL/GenBank/DDBJ databases">
        <title>Draft genome sequence of Klenkia terrae.</title>
        <authorList>
            <person name="Duangmal K."/>
            <person name="Chantavorakit T."/>
        </authorList>
    </citation>
    <scope>NUCLEOTIDE SEQUENCE [LARGE SCALE GENOMIC DNA]</scope>
    <source>
        <strain evidence="1 2">JCM 17786</strain>
    </source>
</reference>
<organism evidence="1 2">
    <name type="scientific">Klenkia terrae</name>
    <dbReference type="NCBI Taxonomy" id="1052259"/>
    <lineage>
        <taxon>Bacteria</taxon>
        <taxon>Bacillati</taxon>
        <taxon>Actinomycetota</taxon>
        <taxon>Actinomycetes</taxon>
        <taxon>Geodermatophilales</taxon>
        <taxon>Geodermatophilaceae</taxon>
        <taxon>Klenkia</taxon>
    </lineage>
</organism>
<evidence type="ECO:0000313" key="2">
    <source>
        <dbReference type="Proteomes" id="UP001373496"/>
    </source>
</evidence>
<dbReference type="SUPFAM" id="SSF111331">
    <property type="entry name" value="NAD kinase/diacylglycerol kinase-like"/>
    <property type="match status" value="1"/>
</dbReference>
<dbReference type="InterPro" id="IPR017437">
    <property type="entry name" value="ATP-NAD_kinase_PpnK-typ_C"/>
</dbReference>
<keyword evidence="2" id="KW-1185">Reference proteome</keyword>
<dbReference type="Proteomes" id="UP001373496">
    <property type="component" value="Unassembled WGS sequence"/>
</dbReference>
<evidence type="ECO:0008006" key="3">
    <source>
        <dbReference type="Google" id="ProtNLM"/>
    </source>
</evidence>
<dbReference type="InterPro" id="IPR016064">
    <property type="entry name" value="NAD/diacylglycerol_kinase_sf"/>
</dbReference>
<dbReference type="Gene3D" id="2.60.200.30">
    <property type="entry name" value="Probable inorganic polyphosphate/atp-NAD kinase, domain 2"/>
    <property type="match status" value="1"/>
</dbReference>
<dbReference type="EMBL" id="JBAPLV010000017">
    <property type="protein sequence ID" value="MEI4279939.1"/>
    <property type="molecule type" value="Genomic_DNA"/>
</dbReference>
<sequence length="296" mass="31692">MSLAPRVVLVHRATELTEVVARHGTRGQAAFFLRSRGRDVEEVAAHDAAQRAAVAAALAQVPLDWRRGSVERGDLPRFLFAPDDVVLVVGQDGLVANVAKYLDGQPVVGVDPEPGRNAGVLVRHRADDVAGLLAHRDRADELTMVEARADDGQALTALNEVYLGQPTHQTARYRLRAPGGEPERQASSGLLVSTGTGATGWCRSAALERRSGLALPGPTDDALAWFVREAWPSPVTGTTCTEGLLTGDQRLALTVESDQLVVFGDGLEDDHLTLSWGQQVTVGRSARRLRLVQPGV</sequence>